<keyword evidence="6 15" id="KW-0645">Protease</keyword>
<dbReference type="InterPro" id="IPR000209">
    <property type="entry name" value="Peptidase_S8/S53_dom"/>
</dbReference>
<keyword evidence="12" id="KW-0843">Virulence</keyword>
<comment type="catalytic activity">
    <reaction evidence="1">
        <text>Release of an N-terminal tripeptide from a polypeptide.</text>
        <dbReference type="EC" id="3.4.14.10"/>
    </reaction>
</comment>
<keyword evidence="11 15" id="KW-0106">Calcium</keyword>
<dbReference type="GO" id="GO:0005576">
    <property type="term" value="C:extracellular region"/>
    <property type="evidence" value="ECO:0007669"/>
    <property type="project" value="UniProtKB-SubCell"/>
</dbReference>
<comment type="caution">
    <text evidence="18">The sequence shown here is derived from an EMBL/GenBank/DDBJ whole genome shotgun (WGS) entry which is preliminary data.</text>
</comment>
<dbReference type="Pfam" id="PF09286">
    <property type="entry name" value="Pro-kuma_activ"/>
    <property type="match status" value="1"/>
</dbReference>
<name>A0A0L6VH98_9BASI</name>
<feature type="binding site" evidence="15">
    <location>
        <position position="643"/>
    </location>
    <ligand>
        <name>Ca(2+)</name>
        <dbReference type="ChEBI" id="CHEBI:29108"/>
    </ligand>
</feature>
<dbReference type="SMART" id="SM00944">
    <property type="entry name" value="Pro-kuma_activ"/>
    <property type="match status" value="1"/>
</dbReference>
<dbReference type="InterPro" id="IPR036852">
    <property type="entry name" value="Peptidase_S8/S53_dom_sf"/>
</dbReference>
<evidence type="ECO:0000256" key="13">
    <source>
        <dbReference type="ARBA" id="ARBA00023145"/>
    </source>
</evidence>
<evidence type="ECO:0000256" key="1">
    <source>
        <dbReference type="ARBA" id="ARBA00001910"/>
    </source>
</evidence>
<evidence type="ECO:0000256" key="10">
    <source>
        <dbReference type="ARBA" id="ARBA00022825"/>
    </source>
</evidence>
<keyword evidence="7 15" id="KW-0479">Metal-binding</keyword>
<gene>
    <name evidence="18" type="ORF">VP01_1722g3</name>
</gene>
<evidence type="ECO:0000256" key="6">
    <source>
        <dbReference type="ARBA" id="ARBA00022670"/>
    </source>
</evidence>
<dbReference type="GO" id="GO:0008240">
    <property type="term" value="F:tripeptidyl-peptidase activity"/>
    <property type="evidence" value="ECO:0007669"/>
    <property type="project" value="UniProtKB-EC"/>
</dbReference>
<evidence type="ECO:0000313" key="19">
    <source>
        <dbReference type="Proteomes" id="UP000037035"/>
    </source>
</evidence>
<keyword evidence="19" id="KW-1185">Reference proteome</keyword>
<dbReference type="InterPro" id="IPR030400">
    <property type="entry name" value="Sedolisin_dom"/>
</dbReference>
<evidence type="ECO:0000256" key="3">
    <source>
        <dbReference type="ARBA" id="ARBA00004239"/>
    </source>
</evidence>
<organism evidence="18 19">
    <name type="scientific">Puccinia sorghi</name>
    <dbReference type="NCBI Taxonomy" id="27349"/>
    <lineage>
        <taxon>Eukaryota</taxon>
        <taxon>Fungi</taxon>
        <taxon>Dikarya</taxon>
        <taxon>Basidiomycota</taxon>
        <taxon>Pucciniomycotina</taxon>
        <taxon>Pucciniomycetes</taxon>
        <taxon>Pucciniales</taxon>
        <taxon>Pucciniaceae</taxon>
        <taxon>Puccinia</taxon>
    </lineage>
</organism>
<evidence type="ECO:0000256" key="14">
    <source>
        <dbReference type="ARBA" id="ARBA00023180"/>
    </source>
</evidence>
<evidence type="ECO:0000256" key="9">
    <source>
        <dbReference type="ARBA" id="ARBA00022801"/>
    </source>
</evidence>
<feature type="active site" description="Charge relay system" evidence="15">
    <location>
        <position position="359"/>
    </location>
</feature>
<feature type="active site" description="Charge relay system" evidence="15">
    <location>
        <position position="355"/>
    </location>
</feature>
<dbReference type="SUPFAM" id="SSF52743">
    <property type="entry name" value="Subtilisin-like"/>
    <property type="match status" value="1"/>
</dbReference>
<dbReference type="Proteomes" id="UP000037035">
    <property type="component" value="Unassembled WGS sequence"/>
</dbReference>
<protein>
    <recommendedName>
        <fullName evidence="4">tripeptidyl-peptidase II</fullName>
        <ecNumber evidence="4">3.4.14.10</ecNumber>
    </recommendedName>
</protein>
<accession>A0A0L6VH98</accession>
<comment type="cofactor">
    <cofactor evidence="15">
        <name>Ca(2+)</name>
        <dbReference type="ChEBI" id="CHEBI:29108"/>
    </cofactor>
    <text evidence="15">Binds 1 Ca(2+) ion per subunit.</text>
</comment>
<reference evidence="18 19" key="1">
    <citation type="submission" date="2015-08" db="EMBL/GenBank/DDBJ databases">
        <title>Next Generation Sequencing and Analysis of the Genome of Puccinia sorghi L Schw, the Causal Agent of Maize Common Rust.</title>
        <authorList>
            <person name="Rochi L."/>
            <person name="Burguener G."/>
            <person name="Darino M."/>
            <person name="Turjanski A."/>
            <person name="Kreff E."/>
            <person name="Dieguez M.J."/>
            <person name="Sacco F."/>
        </authorList>
    </citation>
    <scope>NUCLEOTIDE SEQUENCE [LARGE SCALE GENOMIC DNA]</scope>
    <source>
        <strain evidence="18 19">RO10H11247</strain>
    </source>
</reference>
<sequence>MEDRAARTARSISTLGMLFFSLVTLISAAPQADKIVHERRLPNSMWKRQEDLQSIVGPSFLVSLKFGLKQSNLHTLHDELMKVSDPDSKSYGSHWSPERIRKHFSPSDAAIDEVSSWLVSQNSALGGNHHPTLSNGGSWLNIQLPLSKAEKLLDTKYHVYLHEETRQTHVACEDYKLPARLFQHVDIVLPTVHFDTIPSTNKYHYAGVGQDAPMTAKKNKRYTSTEQSFAAPQIVPVPGAARRLGNPNSGNIPHYSQDFNRSIISTIKHDLAHCANFTTMECLKALYKFGDYEMQSPANHSLAIVEYTPQSVVYKDMDLFFSTFAPKMKGSRPKLVPIDGGEINQETTEFGLNGESNLDLQYSMPFVHPLKIALYQVGDPQIGGSFNNFLDALDSSYCSTPLDPLQDGLYPNPRGYPKRDCGTVQPADIISTSYGMNEADAAPAYLIRQCNEYGKLGLMGTTFLFSSGDNGVAGNRGVCLNRDGSQSLEGKIFNPSFPGTCPYVTSVGATQVPSNQTVHDPEVACYTKIQSGGGFSNVFKQPSYQSSAVKSFFKNHPPKISRGSYNSSMKTRGFPDVSANGANYVVAVEGKFGLVYGTSASAPVVASMLAMINDARTKLGKKPIGFINPALYSSRFNKSFNDITKGTNPGCDTAGFSAVPGWDPVTDRNNP</sequence>
<dbReference type="VEuPathDB" id="FungiDB:VP01_1722g3"/>
<evidence type="ECO:0000259" key="17">
    <source>
        <dbReference type="PROSITE" id="PS51695"/>
    </source>
</evidence>
<dbReference type="STRING" id="27349.A0A0L6VH98"/>
<feature type="binding site" evidence="15">
    <location>
        <position position="661"/>
    </location>
    <ligand>
        <name>Ca(2+)</name>
        <dbReference type="ChEBI" id="CHEBI:29108"/>
    </ligand>
</feature>
<feature type="binding site" evidence="15">
    <location>
        <position position="642"/>
    </location>
    <ligand>
        <name>Ca(2+)</name>
        <dbReference type="ChEBI" id="CHEBI:29108"/>
    </ligand>
</feature>
<proteinExistence type="predicted"/>
<keyword evidence="9 15" id="KW-0378">Hydrolase</keyword>
<feature type="active site" description="Charge relay system" evidence="15">
    <location>
        <position position="599"/>
    </location>
</feature>
<feature type="chain" id="PRO_5005568361" description="tripeptidyl-peptidase II" evidence="16">
    <location>
        <begin position="29"/>
        <end position="671"/>
    </location>
</feature>
<dbReference type="GO" id="GO:0046872">
    <property type="term" value="F:metal ion binding"/>
    <property type="evidence" value="ECO:0007669"/>
    <property type="project" value="UniProtKB-UniRule"/>
</dbReference>
<keyword evidence="13" id="KW-0865">Zymogen</keyword>
<dbReference type="PANTHER" id="PTHR14218:SF19">
    <property type="entry name" value="SERINE PROTEASE AORO, PUTATIVE (AFU_ORTHOLOGUE AFUA_6G10250)-RELATED"/>
    <property type="match status" value="1"/>
</dbReference>
<comment type="subcellular location">
    <subcellularLocation>
        <location evidence="3">Secreted</location>
        <location evidence="3">Extracellular space</location>
    </subcellularLocation>
</comment>
<comment type="function">
    <text evidence="2">Secreted tripeptidyl-peptidase which degrades proteins at acidic pHs and is involved in virulence.</text>
</comment>
<keyword evidence="10 15" id="KW-0720">Serine protease</keyword>
<dbReference type="AlphaFoldDB" id="A0A0L6VH98"/>
<dbReference type="SUPFAM" id="SSF54897">
    <property type="entry name" value="Protease propeptides/inhibitors"/>
    <property type="match status" value="1"/>
</dbReference>
<dbReference type="InterPro" id="IPR050819">
    <property type="entry name" value="Tripeptidyl-peptidase_I"/>
</dbReference>
<evidence type="ECO:0000256" key="16">
    <source>
        <dbReference type="SAM" id="SignalP"/>
    </source>
</evidence>
<feature type="domain" description="Peptidase S53" evidence="17">
    <location>
        <begin position="277"/>
        <end position="671"/>
    </location>
</feature>
<dbReference type="PROSITE" id="PS51695">
    <property type="entry name" value="SEDOLISIN"/>
    <property type="match status" value="1"/>
</dbReference>
<evidence type="ECO:0000256" key="15">
    <source>
        <dbReference type="PROSITE-ProRule" id="PRU01032"/>
    </source>
</evidence>
<keyword evidence="8 16" id="KW-0732">Signal</keyword>
<dbReference type="PANTHER" id="PTHR14218">
    <property type="entry name" value="PROTEASE S8 TRIPEPTIDYL PEPTIDASE I CLN2"/>
    <property type="match status" value="1"/>
</dbReference>
<evidence type="ECO:0000256" key="12">
    <source>
        <dbReference type="ARBA" id="ARBA00023026"/>
    </source>
</evidence>
<dbReference type="CDD" id="cd11377">
    <property type="entry name" value="Pro-peptidase_S53"/>
    <property type="match status" value="1"/>
</dbReference>
<feature type="binding site" evidence="15">
    <location>
        <position position="663"/>
    </location>
    <ligand>
        <name>Ca(2+)</name>
        <dbReference type="ChEBI" id="CHEBI:29108"/>
    </ligand>
</feature>
<dbReference type="FunFam" id="3.40.50.200:FF:000015">
    <property type="entry name" value="Tripeptidyl peptidase A"/>
    <property type="match status" value="1"/>
</dbReference>
<dbReference type="EC" id="3.4.14.10" evidence="4"/>
<feature type="signal peptide" evidence="16">
    <location>
        <begin position="1"/>
        <end position="28"/>
    </location>
</feature>
<evidence type="ECO:0000313" key="18">
    <source>
        <dbReference type="EMBL" id="KNZ59480.1"/>
    </source>
</evidence>
<dbReference type="GO" id="GO:0006508">
    <property type="term" value="P:proteolysis"/>
    <property type="evidence" value="ECO:0007669"/>
    <property type="project" value="UniProtKB-KW"/>
</dbReference>
<keyword evidence="5" id="KW-0964">Secreted</keyword>
<dbReference type="Gene3D" id="3.40.50.200">
    <property type="entry name" value="Peptidase S8/S53 domain"/>
    <property type="match status" value="1"/>
</dbReference>
<dbReference type="CDD" id="cd04056">
    <property type="entry name" value="Peptidases_S53"/>
    <property type="match status" value="1"/>
</dbReference>
<dbReference type="Pfam" id="PF00082">
    <property type="entry name" value="Peptidase_S8"/>
    <property type="match status" value="1"/>
</dbReference>
<evidence type="ECO:0000256" key="7">
    <source>
        <dbReference type="ARBA" id="ARBA00022723"/>
    </source>
</evidence>
<dbReference type="EMBL" id="LAVV01006529">
    <property type="protein sequence ID" value="KNZ59480.1"/>
    <property type="molecule type" value="Genomic_DNA"/>
</dbReference>
<keyword evidence="14" id="KW-0325">Glycoprotein</keyword>
<evidence type="ECO:0000256" key="8">
    <source>
        <dbReference type="ARBA" id="ARBA00022729"/>
    </source>
</evidence>
<evidence type="ECO:0000256" key="2">
    <source>
        <dbReference type="ARBA" id="ARBA00002451"/>
    </source>
</evidence>
<dbReference type="OrthoDB" id="409122at2759"/>
<evidence type="ECO:0000256" key="11">
    <source>
        <dbReference type="ARBA" id="ARBA00022837"/>
    </source>
</evidence>
<dbReference type="InterPro" id="IPR015366">
    <property type="entry name" value="S53_propep"/>
</dbReference>
<evidence type="ECO:0000256" key="4">
    <source>
        <dbReference type="ARBA" id="ARBA00012462"/>
    </source>
</evidence>
<dbReference type="GO" id="GO:0004252">
    <property type="term" value="F:serine-type endopeptidase activity"/>
    <property type="evidence" value="ECO:0007669"/>
    <property type="project" value="UniProtKB-UniRule"/>
</dbReference>
<evidence type="ECO:0000256" key="5">
    <source>
        <dbReference type="ARBA" id="ARBA00022525"/>
    </source>
</evidence>